<accession>A0A067NSF6</accession>
<organism evidence="1 2">
    <name type="scientific">Pleurotus ostreatus (strain PC15)</name>
    <name type="common">Oyster mushroom</name>
    <dbReference type="NCBI Taxonomy" id="1137138"/>
    <lineage>
        <taxon>Eukaryota</taxon>
        <taxon>Fungi</taxon>
        <taxon>Dikarya</taxon>
        <taxon>Basidiomycota</taxon>
        <taxon>Agaricomycotina</taxon>
        <taxon>Agaricomycetes</taxon>
        <taxon>Agaricomycetidae</taxon>
        <taxon>Agaricales</taxon>
        <taxon>Pleurotineae</taxon>
        <taxon>Pleurotaceae</taxon>
        <taxon>Pleurotus</taxon>
    </lineage>
</organism>
<protein>
    <submittedName>
        <fullName evidence="1">Uncharacterized protein</fullName>
    </submittedName>
</protein>
<gene>
    <name evidence="1" type="ORF">PLEOSDRAFT_168705</name>
</gene>
<dbReference type="HOGENOM" id="CLU_2185074_0_0_1"/>
<dbReference type="AlphaFoldDB" id="A0A067NSF6"/>
<dbReference type="Proteomes" id="UP000027073">
    <property type="component" value="Unassembled WGS sequence"/>
</dbReference>
<name>A0A067NSF6_PLEO1</name>
<evidence type="ECO:0000313" key="1">
    <source>
        <dbReference type="EMBL" id="KDQ27042.1"/>
    </source>
</evidence>
<sequence length="109" mass="12583">MSNHVGNFVPVPFPFLEFLRNFFRFIAHQHSGSGSDSRTLDKASGQSIVSMTTLVKSTRVAYVHTAFSEVHPWIGRYHRRLVKATKKHNWPQFAYANCYVERRGVIMID</sequence>
<proteinExistence type="predicted"/>
<dbReference type="EMBL" id="KL198009">
    <property type="protein sequence ID" value="KDQ27042.1"/>
    <property type="molecule type" value="Genomic_DNA"/>
</dbReference>
<reference evidence="2" key="1">
    <citation type="journal article" date="2014" name="Proc. Natl. Acad. Sci. U.S.A.">
        <title>Extensive sampling of basidiomycete genomes demonstrates inadequacy of the white-rot/brown-rot paradigm for wood decay fungi.</title>
        <authorList>
            <person name="Riley R."/>
            <person name="Salamov A.A."/>
            <person name="Brown D.W."/>
            <person name="Nagy L.G."/>
            <person name="Floudas D."/>
            <person name="Held B.W."/>
            <person name="Levasseur A."/>
            <person name="Lombard V."/>
            <person name="Morin E."/>
            <person name="Otillar R."/>
            <person name="Lindquist E.A."/>
            <person name="Sun H."/>
            <person name="LaButti K.M."/>
            <person name="Schmutz J."/>
            <person name="Jabbour D."/>
            <person name="Luo H."/>
            <person name="Baker S.E."/>
            <person name="Pisabarro A.G."/>
            <person name="Walton J.D."/>
            <person name="Blanchette R.A."/>
            <person name="Henrissat B."/>
            <person name="Martin F."/>
            <person name="Cullen D."/>
            <person name="Hibbett D.S."/>
            <person name="Grigoriev I.V."/>
        </authorList>
    </citation>
    <scope>NUCLEOTIDE SEQUENCE [LARGE SCALE GENOMIC DNA]</scope>
    <source>
        <strain evidence="2">PC15</strain>
    </source>
</reference>
<dbReference type="VEuPathDB" id="FungiDB:PLEOSDRAFT_168705"/>
<evidence type="ECO:0000313" key="2">
    <source>
        <dbReference type="Proteomes" id="UP000027073"/>
    </source>
</evidence>
<dbReference type="InParanoid" id="A0A067NSF6"/>